<reference evidence="2" key="1">
    <citation type="submission" date="2012-07" db="EMBL/GenBank/DDBJ databases">
        <title>The Genome Sequence of Myroides odoratimimus CCUG 10230.</title>
        <authorList>
            <consortium name="The Broad Institute Genome Sequencing Platform"/>
            <person name="Earl A."/>
            <person name="Ward D."/>
            <person name="Feldgarden M."/>
            <person name="Gevers D."/>
            <person name="Huys G."/>
            <person name="Walker B."/>
            <person name="Young S.K."/>
            <person name="Zeng Q."/>
            <person name="Gargeya S."/>
            <person name="Fitzgerald M."/>
            <person name="Haas B."/>
            <person name="Abouelleil A."/>
            <person name="Alvarado L."/>
            <person name="Arachchi H.M."/>
            <person name="Berlin A.M."/>
            <person name="Chapman S.B."/>
            <person name="Goldberg J."/>
            <person name="Griggs A."/>
            <person name="Gujja S."/>
            <person name="Hansen M."/>
            <person name="Howarth C."/>
            <person name="Imamovic A."/>
            <person name="Larimer J."/>
            <person name="McCowen C."/>
            <person name="Montmayeur A."/>
            <person name="Murphy C."/>
            <person name="Neiman D."/>
            <person name="Pearson M."/>
            <person name="Priest M."/>
            <person name="Roberts A."/>
            <person name="Saif S."/>
            <person name="Shea T."/>
            <person name="Sisk P."/>
            <person name="Sykes S."/>
            <person name="Wortman J."/>
            <person name="Nusbaum C."/>
            <person name="Birren B."/>
        </authorList>
    </citation>
    <scope>NUCLEOTIDE SEQUENCE [LARGE SCALE GENOMIC DNA]</scope>
    <source>
        <strain evidence="2">CCUG 10230</strain>
    </source>
</reference>
<sequence length="174" mass="19330">MKNTVKAIFIFLFTLSTINTFAQDEFQAFEKNKQVNAVVVNQKMFEMMANVKVEPTSQEEKAYLNLIKKLTSLRVFNTASASLKEEMKAAVSKHVSSASLKEFSSNKDNGGNITIYINQNGSANNINNLLLFNENSKENIVMILTGQFSLNEISSLTSKMNLGSTLKVGEESVK</sequence>
<comment type="caution">
    <text evidence="2">The sequence shown here is derived from an EMBL/GenBank/DDBJ whole genome shotgun (WGS) entry which is preliminary data.</text>
</comment>
<proteinExistence type="predicted"/>
<evidence type="ECO:0000313" key="2">
    <source>
        <dbReference type="EMBL" id="EHO09187.1"/>
    </source>
</evidence>
<keyword evidence="1" id="KW-0732">Signal</keyword>
<dbReference type="Pfam" id="PF14060">
    <property type="entry name" value="DUF4252"/>
    <property type="match status" value="1"/>
</dbReference>
<dbReference type="RefSeq" id="WP_006258773.1">
    <property type="nucleotide sequence ID" value="NZ_KE161016.1"/>
</dbReference>
<name>A0ABP2NCE2_9FLAO</name>
<feature type="chain" id="PRO_5046455181" description="DUF4252 domain-containing protein" evidence="1">
    <location>
        <begin position="23"/>
        <end position="174"/>
    </location>
</feature>
<dbReference type="InterPro" id="IPR025348">
    <property type="entry name" value="DUF4252"/>
</dbReference>
<keyword evidence="3" id="KW-1185">Reference proteome</keyword>
<gene>
    <name evidence="2" type="ORF">HMPREF9712_01968</name>
</gene>
<evidence type="ECO:0008006" key="4">
    <source>
        <dbReference type="Google" id="ProtNLM"/>
    </source>
</evidence>
<evidence type="ECO:0000256" key="1">
    <source>
        <dbReference type="SAM" id="SignalP"/>
    </source>
</evidence>
<evidence type="ECO:0000313" key="3">
    <source>
        <dbReference type="Proteomes" id="UP000005402"/>
    </source>
</evidence>
<organism evidence="2 3">
    <name type="scientific">Myroides odoratimimus CCUG 10230</name>
    <dbReference type="NCBI Taxonomy" id="883150"/>
    <lineage>
        <taxon>Bacteria</taxon>
        <taxon>Pseudomonadati</taxon>
        <taxon>Bacteroidota</taxon>
        <taxon>Flavobacteriia</taxon>
        <taxon>Flavobacteriales</taxon>
        <taxon>Flavobacteriaceae</taxon>
        <taxon>Myroides</taxon>
    </lineage>
</organism>
<dbReference type="EMBL" id="AGEC02000024">
    <property type="protein sequence ID" value="EHO09187.1"/>
    <property type="molecule type" value="Genomic_DNA"/>
</dbReference>
<feature type="signal peptide" evidence="1">
    <location>
        <begin position="1"/>
        <end position="22"/>
    </location>
</feature>
<accession>A0ABP2NCE2</accession>
<protein>
    <recommendedName>
        <fullName evidence="4">DUF4252 domain-containing protein</fullName>
    </recommendedName>
</protein>
<dbReference type="Proteomes" id="UP000005402">
    <property type="component" value="Unassembled WGS sequence"/>
</dbReference>